<protein>
    <submittedName>
        <fullName evidence="10">Peptidase family M50</fullName>
    </submittedName>
</protein>
<evidence type="ECO:0000256" key="3">
    <source>
        <dbReference type="ARBA" id="ARBA00022692"/>
    </source>
</evidence>
<feature type="transmembrane region" description="Helical" evidence="8">
    <location>
        <begin position="145"/>
        <end position="167"/>
    </location>
</feature>
<dbReference type="PANTHER" id="PTHR31412:SF0">
    <property type="entry name" value="ZINC METALLOPROTEASE EGY1, CHLOROPLASTIC-RELATED"/>
    <property type="match status" value="1"/>
</dbReference>
<comment type="subcellular location">
    <subcellularLocation>
        <location evidence="1">Membrane</location>
        <topology evidence="1">Multi-pass membrane protein</topology>
    </subcellularLocation>
</comment>
<proteinExistence type="predicted"/>
<comment type="caution">
    <text evidence="10">The sequence shown here is derived from an EMBL/GenBank/DDBJ whole genome shotgun (WGS) entry which is preliminary data.</text>
</comment>
<dbReference type="EMBL" id="LNJB01000001">
    <property type="protein sequence ID" value="KYC55415.1"/>
    <property type="molecule type" value="Genomic_DNA"/>
</dbReference>
<keyword evidence="7 8" id="KW-0472">Membrane</keyword>
<evidence type="ECO:0000256" key="2">
    <source>
        <dbReference type="ARBA" id="ARBA00022670"/>
    </source>
</evidence>
<name>A0A150JE36_9EURY</name>
<dbReference type="PATRIC" id="fig|1706435.3.peg.912"/>
<keyword evidence="5" id="KW-0809">Transit peptide</keyword>
<evidence type="ECO:0000256" key="4">
    <source>
        <dbReference type="ARBA" id="ARBA00022801"/>
    </source>
</evidence>
<feature type="transmembrane region" description="Helical" evidence="8">
    <location>
        <begin position="221"/>
        <end position="241"/>
    </location>
</feature>
<feature type="transmembrane region" description="Helical" evidence="8">
    <location>
        <begin position="188"/>
        <end position="209"/>
    </location>
</feature>
<dbReference type="Proteomes" id="UP000092420">
    <property type="component" value="Unassembled WGS sequence"/>
</dbReference>
<dbReference type="AlphaFoldDB" id="A0A150JE36"/>
<evidence type="ECO:0000313" key="11">
    <source>
        <dbReference type="EMBL" id="KYC57776.1"/>
    </source>
</evidence>
<feature type="transmembrane region" description="Helical" evidence="8">
    <location>
        <begin position="321"/>
        <end position="351"/>
    </location>
</feature>
<feature type="domain" description="Peptidase M50" evidence="9">
    <location>
        <begin position="158"/>
        <end position="336"/>
    </location>
</feature>
<dbReference type="GO" id="GO:0008233">
    <property type="term" value="F:peptidase activity"/>
    <property type="evidence" value="ECO:0007669"/>
    <property type="project" value="UniProtKB-KW"/>
</dbReference>
<evidence type="ECO:0000259" key="9">
    <source>
        <dbReference type="Pfam" id="PF02163"/>
    </source>
</evidence>
<evidence type="ECO:0000256" key="6">
    <source>
        <dbReference type="ARBA" id="ARBA00022989"/>
    </source>
</evidence>
<evidence type="ECO:0000256" key="1">
    <source>
        <dbReference type="ARBA" id="ARBA00004141"/>
    </source>
</evidence>
<accession>A0A150JKP6</accession>
<keyword evidence="6 8" id="KW-1133">Transmembrane helix</keyword>
<feature type="transmembrane region" description="Helical" evidence="8">
    <location>
        <begin position="121"/>
        <end position="139"/>
    </location>
</feature>
<dbReference type="PATRIC" id="fig|1706433.3.peg.66"/>
<dbReference type="Pfam" id="PF02163">
    <property type="entry name" value="Peptidase_M50"/>
    <property type="match status" value="1"/>
</dbReference>
<dbReference type="EMBL" id="LNJE01000009">
    <property type="protein sequence ID" value="KYC57776.1"/>
    <property type="molecule type" value="Genomic_DNA"/>
</dbReference>
<accession>A0A150JK57</accession>
<dbReference type="PANTHER" id="PTHR31412">
    <property type="entry name" value="ZINC METALLOPROTEASE EGY1"/>
    <property type="match status" value="1"/>
</dbReference>
<reference evidence="10 12" key="1">
    <citation type="journal article" date="2016" name="ISME J.">
        <title>Chasing the elusive Euryarchaeota class WSA2: genomes reveal a uniquely fastidious methyl-reducing methanogen.</title>
        <authorList>
            <person name="Nobu M.K."/>
            <person name="Narihiro T."/>
            <person name="Kuroda K."/>
            <person name="Mei R."/>
            <person name="Liu W.T."/>
        </authorList>
    </citation>
    <scope>NUCLEOTIDE SEQUENCE [LARGE SCALE GENOMIC DNA]</scope>
    <source>
        <strain evidence="10">ADurb1013_Bin02101</strain>
        <strain evidence="11">ADurb1213_Bin02801</strain>
    </source>
</reference>
<keyword evidence="3 8" id="KW-0812">Transmembrane</keyword>
<dbReference type="GO" id="GO:0016020">
    <property type="term" value="C:membrane"/>
    <property type="evidence" value="ECO:0007669"/>
    <property type="project" value="UniProtKB-SubCell"/>
</dbReference>
<keyword evidence="4" id="KW-0378">Hydrolase</keyword>
<accession>A0A150JE36</accession>
<evidence type="ECO:0000256" key="8">
    <source>
        <dbReference type="SAM" id="Phobius"/>
    </source>
</evidence>
<dbReference type="GO" id="GO:0006508">
    <property type="term" value="P:proteolysis"/>
    <property type="evidence" value="ECO:0007669"/>
    <property type="project" value="UniProtKB-KW"/>
</dbReference>
<organism evidence="10 12">
    <name type="scientific">Candidatus Methanofastidiosum methylothiophilum</name>
    <dbReference type="NCBI Taxonomy" id="1705564"/>
    <lineage>
        <taxon>Archaea</taxon>
        <taxon>Methanobacteriati</taxon>
        <taxon>Methanobacteriota</taxon>
        <taxon>Stenosarchaea group</taxon>
        <taxon>Candidatus Methanofastidiosia</taxon>
        <taxon>Candidatus Methanofastidiosales</taxon>
        <taxon>Candidatus Methanofastidiosaceae</taxon>
        <taxon>Candidatus Methanofastidiosum</taxon>
    </lineage>
</organism>
<dbReference type="InterPro" id="IPR008915">
    <property type="entry name" value="Peptidase_M50"/>
</dbReference>
<gene>
    <name evidence="10" type="ORF">AN188_00065</name>
    <name evidence="11" type="ORF">APG09_00916</name>
</gene>
<feature type="transmembrane region" description="Helical" evidence="8">
    <location>
        <begin position="279"/>
        <end position="300"/>
    </location>
</feature>
<feature type="transmembrane region" description="Helical" evidence="8">
    <location>
        <begin position="371"/>
        <end position="390"/>
    </location>
</feature>
<feature type="transmembrane region" description="Helical" evidence="8">
    <location>
        <begin position="253"/>
        <end position="273"/>
    </location>
</feature>
<keyword evidence="2" id="KW-0645">Protease</keyword>
<sequence>MVKVLECERCGFKEYLLAEEKSYDRCPSCQSIVIAQEKNDLPTQLQEIINVANQNFVYRNIKTDNYSVFFDIDELYKTPEEVISSFEKINFYPFIRREKEKLFVILRSSPPKKGFSYKKNLILFLLTIISTTIAGYFMAVPHIEYGFITNPWVGAITFSFSIMLILGTHEMGHYLIARKNGVDATLPYFIPAPFILGTMGAVINIRSFIPDKNSAIELGLSGPLAGILVAIPITIVGVMLSPIVPITVFGESSLFLGEPLIFQLIANSIVNVAEGYSLYLHPVAFAGWAGIFVTMLNLIPMGQLDGGHIARAVLGPIYHRYLSFIVAISLFFIGIFTWAGWSLWGIIGLYLAYRGHPGSMNEITPLDEKHWIMVGIAIILFIISTMIVPIKVG</sequence>
<dbReference type="CDD" id="cd06160">
    <property type="entry name" value="S2P-M50_like_2"/>
    <property type="match status" value="1"/>
</dbReference>
<dbReference type="InterPro" id="IPR044838">
    <property type="entry name" value="EGY1-like"/>
</dbReference>
<evidence type="ECO:0000256" key="7">
    <source>
        <dbReference type="ARBA" id="ARBA00023136"/>
    </source>
</evidence>
<evidence type="ECO:0000313" key="12">
    <source>
        <dbReference type="Proteomes" id="UP000092420"/>
    </source>
</evidence>
<evidence type="ECO:0000313" key="10">
    <source>
        <dbReference type="EMBL" id="KYC55415.1"/>
    </source>
</evidence>
<evidence type="ECO:0000256" key="5">
    <source>
        <dbReference type="ARBA" id="ARBA00022946"/>
    </source>
</evidence>